<dbReference type="AlphaFoldDB" id="A0A6N2B231"/>
<keyword evidence="1" id="KW-0812">Transmembrane</keyword>
<sequence>MRKHRMSPITHSLLIIMSVLWGWLTFLKIMTKQVEQKRKARFQKKSLVWF</sequence>
<accession>A0A6N2B231</accession>
<feature type="transmembrane region" description="Helical" evidence="1">
    <location>
        <begin position="12"/>
        <end position="31"/>
    </location>
</feature>
<dbReference type="EMBL" id="RXGB01004833">
    <property type="protein sequence ID" value="TMW88882.1"/>
    <property type="molecule type" value="Genomic_DNA"/>
</dbReference>
<evidence type="ECO:0000313" key="2">
    <source>
        <dbReference type="EMBL" id="TMW88882.1"/>
    </source>
</evidence>
<keyword evidence="1" id="KW-0472">Membrane</keyword>
<reference evidence="2" key="1">
    <citation type="submission" date="2019-05" db="EMBL/GenBank/DDBJ databases">
        <title>The de novo reference genome and transcriptome assemblies of the wild tomato species Solanum chilense.</title>
        <authorList>
            <person name="Stam R."/>
            <person name="Nosenko T."/>
            <person name="Hoerger A.C."/>
            <person name="Stephan W."/>
            <person name="Seidel M.A."/>
            <person name="Kuhn J.M.M."/>
            <person name="Haberer G."/>
            <person name="Tellier A."/>
        </authorList>
    </citation>
    <scope>NUCLEOTIDE SEQUENCE</scope>
    <source>
        <tissue evidence="2">Mature leaves</tissue>
    </source>
</reference>
<gene>
    <name evidence="2" type="ORF">EJD97_017951</name>
</gene>
<proteinExistence type="predicted"/>
<evidence type="ECO:0000256" key="1">
    <source>
        <dbReference type="SAM" id="Phobius"/>
    </source>
</evidence>
<name>A0A6N2B231_SOLCI</name>
<keyword evidence="1" id="KW-1133">Transmembrane helix</keyword>
<comment type="caution">
    <text evidence="2">The sequence shown here is derived from an EMBL/GenBank/DDBJ whole genome shotgun (WGS) entry which is preliminary data.</text>
</comment>
<organism evidence="2">
    <name type="scientific">Solanum chilense</name>
    <name type="common">Tomato</name>
    <name type="synonym">Lycopersicon chilense</name>
    <dbReference type="NCBI Taxonomy" id="4083"/>
    <lineage>
        <taxon>Eukaryota</taxon>
        <taxon>Viridiplantae</taxon>
        <taxon>Streptophyta</taxon>
        <taxon>Embryophyta</taxon>
        <taxon>Tracheophyta</taxon>
        <taxon>Spermatophyta</taxon>
        <taxon>Magnoliopsida</taxon>
        <taxon>eudicotyledons</taxon>
        <taxon>Gunneridae</taxon>
        <taxon>Pentapetalae</taxon>
        <taxon>asterids</taxon>
        <taxon>lamiids</taxon>
        <taxon>Solanales</taxon>
        <taxon>Solanaceae</taxon>
        <taxon>Solanoideae</taxon>
        <taxon>Solaneae</taxon>
        <taxon>Solanum</taxon>
        <taxon>Solanum subgen. Lycopersicon</taxon>
    </lineage>
</organism>
<protein>
    <submittedName>
        <fullName evidence="2">Uncharacterized protein</fullName>
    </submittedName>
</protein>